<dbReference type="HOGENOM" id="CLU_985594_0_0_2"/>
<dbReference type="OrthoDB" id="29032at2157"/>
<keyword evidence="3" id="KW-1185">Reference proteome</keyword>
<reference evidence="2" key="1">
    <citation type="submission" date="2008-03" db="EMBL/GenBank/DDBJ databases">
        <title>Complete sequence of Thermoproteus neutrophilus V24Sta.</title>
        <authorList>
            <consortium name="US DOE Joint Genome Institute"/>
            <person name="Copeland A."/>
            <person name="Lucas S."/>
            <person name="Lapidus A."/>
            <person name="Glavina del Rio T."/>
            <person name="Dalin E."/>
            <person name="Tice H."/>
            <person name="Bruce D."/>
            <person name="Goodwin L."/>
            <person name="Pitluck S."/>
            <person name="Sims D."/>
            <person name="Brettin T."/>
            <person name="Detter J.C."/>
            <person name="Han C."/>
            <person name="Kuske C.R."/>
            <person name="Schmutz J."/>
            <person name="Larimer F."/>
            <person name="Land M."/>
            <person name="Hauser L."/>
            <person name="Kyrpides N."/>
            <person name="Mikhailova N."/>
            <person name="Biddle J.F."/>
            <person name="Zhang Z."/>
            <person name="Fitz-Gibbon S.T."/>
            <person name="Lowe T.M."/>
            <person name="Saltikov C."/>
            <person name="House C.H."/>
            <person name="Richardson P."/>
        </authorList>
    </citation>
    <scope>NUCLEOTIDE SEQUENCE [LARGE SCALE GENOMIC DNA]</scope>
    <source>
        <strain evidence="2">V24Sta</strain>
    </source>
</reference>
<evidence type="ECO:0000313" key="3">
    <source>
        <dbReference type="Proteomes" id="UP000001694"/>
    </source>
</evidence>
<dbReference type="STRING" id="444157.Tneu_1815"/>
<dbReference type="KEGG" id="tne:Tneu_1815"/>
<feature type="region of interest" description="Disordered" evidence="1">
    <location>
        <begin position="37"/>
        <end position="62"/>
    </location>
</feature>
<name>B1YB32_PYRNV</name>
<dbReference type="RefSeq" id="WP_012351151.1">
    <property type="nucleotide sequence ID" value="NC_010525.1"/>
</dbReference>
<proteinExistence type="predicted"/>
<dbReference type="GeneID" id="6164297"/>
<dbReference type="Proteomes" id="UP000001694">
    <property type="component" value="Chromosome"/>
</dbReference>
<sequence>MTSVANYAIAIAAALLAAAAASLAYVLYIHTTAPKPAPTTVPPTTPAATPTATTPPPTTTSAATTEATRILHVALYISTPNVTRCAGIGPQYIYYFNITVDRKRLEDPVSVYVFKAVSANATYDLTTAALLPLNRYYFMPYNQAELNRTGVVNVYLELVSSVPLQINAVEYLGRRYPIEKVVYVACIKRIEIKGAFNRTALTRGFLNLIPTDVPYVVNITVPPGLYRIAAPPDVEVTPATLQGGGNATLVIKFVNKPLVYDTLILGARQER</sequence>
<dbReference type="AlphaFoldDB" id="B1YB32"/>
<evidence type="ECO:0000313" key="2">
    <source>
        <dbReference type="EMBL" id="ACB40732.1"/>
    </source>
</evidence>
<dbReference type="eggNOG" id="arCOG05640">
    <property type="taxonomic scope" value="Archaea"/>
</dbReference>
<gene>
    <name evidence="2" type="ordered locus">Tneu_1815</name>
</gene>
<organism evidence="2 3">
    <name type="scientific">Pyrobaculum neutrophilum (strain DSM 2338 / JCM 9278 / NBRC 100436 / V24Sta)</name>
    <name type="common">Thermoproteus neutrophilus</name>
    <dbReference type="NCBI Taxonomy" id="444157"/>
    <lineage>
        <taxon>Archaea</taxon>
        <taxon>Thermoproteota</taxon>
        <taxon>Thermoprotei</taxon>
        <taxon>Thermoproteales</taxon>
        <taxon>Thermoproteaceae</taxon>
        <taxon>Pyrobaculum</taxon>
    </lineage>
</organism>
<protein>
    <submittedName>
        <fullName evidence="2">Uncharacterized protein</fullName>
    </submittedName>
</protein>
<accession>B1YB32</accession>
<dbReference type="EMBL" id="CP001014">
    <property type="protein sequence ID" value="ACB40732.1"/>
    <property type="molecule type" value="Genomic_DNA"/>
</dbReference>
<evidence type="ECO:0000256" key="1">
    <source>
        <dbReference type="SAM" id="MobiDB-lite"/>
    </source>
</evidence>